<organism evidence="1 2">
    <name type="scientific">Hibiscus sabdariffa</name>
    <name type="common">roselle</name>
    <dbReference type="NCBI Taxonomy" id="183260"/>
    <lineage>
        <taxon>Eukaryota</taxon>
        <taxon>Viridiplantae</taxon>
        <taxon>Streptophyta</taxon>
        <taxon>Embryophyta</taxon>
        <taxon>Tracheophyta</taxon>
        <taxon>Spermatophyta</taxon>
        <taxon>Magnoliopsida</taxon>
        <taxon>eudicotyledons</taxon>
        <taxon>Gunneridae</taxon>
        <taxon>Pentapetalae</taxon>
        <taxon>rosids</taxon>
        <taxon>malvids</taxon>
        <taxon>Malvales</taxon>
        <taxon>Malvaceae</taxon>
        <taxon>Malvoideae</taxon>
        <taxon>Hibiscus</taxon>
    </lineage>
</organism>
<gene>
    <name evidence="1" type="ORF">V6N11_031518</name>
</gene>
<evidence type="ECO:0000313" key="1">
    <source>
        <dbReference type="EMBL" id="KAK9030084.1"/>
    </source>
</evidence>
<proteinExistence type="predicted"/>
<name>A0ABR2SYN1_9ROSI</name>
<protein>
    <submittedName>
        <fullName evidence="1">Uncharacterized protein</fullName>
    </submittedName>
</protein>
<accession>A0ABR2SYN1</accession>
<dbReference type="Proteomes" id="UP001396334">
    <property type="component" value="Unassembled WGS sequence"/>
</dbReference>
<comment type="caution">
    <text evidence="1">The sequence shown here is derived from an EMBL/GenBank/DDBJ whole genome shotgun (WGS) entry which is preliminary data.</text>
</comment>
<sequence>MAFMQRKKGSSNLNQSGCLKKTTNQSFIVPGPCQELLCLKLRKTKFKLQAWCKEKFGKHERQLTSYAKEFLTCNQEKKLKSSKESLLSSGRRKNAIGSKDLVSTGLKRGSHYYYTKLKKK</sequence>
<evidence type="ECO:0000313" key="2">
    <source>
        <dbReference type="Proteomes" id="UP001396334"/>
    </source>
</evidence>
<keyword evidence="2" id="KW-1185">Reference proteome</keyword>
<reference evidence="1 2" key="1">
    <citation type="journal article" date="2024" name="G3 (Bethesda)">
        <title>Genome assembly of Hibiscus sabdariffa L. provides insights into metabolisms of medicinal natural products.</title>
        <authorList>
            <person name="Kim T."/>
        </authorList>
    </citation>
    <scope>NUCLEOTIDE SEQUENCE [LARGE SCALE GENOMIC DNA]</scope>
    <source>
        <strain evidence="1">TK-2024</strain>
        <tissue evidence="1">Old leaves</tissue>
    </source>
</reference>
<dbReference type="EMBL" id="JBBPBN010000010">
    <property type="protein sequence ID" value="KAK9030084.1"/>
    <property type="molecule type" value="Genomic_DNA"/>
</dbReference>